<dbReference type="Proteomes" id="UP000518300">
    <property type="component" value="Unassembled WGS sequence"/>
</dbReference>
<evidence type="ECO:0000313" key="8">
    <source>
        <dbReference type="Proteomes" id="UP000518300"/>
    </source>
</evidence>
<keyword evidence="3 4" id="KW-0067">ATP-binding</keyword>
<keyword evidence="8" id="KW-1185">Reference proteome</keyword>
<name>A0A848LZL4_9BACT</name>
<dbReference type="Pfam" id="PF13191">
    <property type="entry name" value="AAA_16"/>
    <property type="match status" value="1"/>
</dbReference>
<dbReference type="PROSITE" id="PS50011">
    <property type="entry name" value="PROTEIN_KINASE_DOM"/>
    <property type="match status" value="1"/>
</dbReference>
<dbReference type="Gene3D" id="1.25.40.10">
    <property type="entry name" value="Tetratricopeptide repeat domain"/>
    <property type="match status" value="2"/>
</dbReference>
<keyword evidence="7" id="KW-0808">Transferase</keyword>
<dbReference type="InterPro" id="IPR027417">
    <property type="entry name" value="P-loop_NTPase"/>
</dbReference>
<dbReference type="Gene3D" id="3.30.70.1230">
    <property type="entry name" value="Nucleotide cyclase"/>
    <property type="match status" value="1"/>
</dbReference>
<dbReference type="GO" id="GO:0009190">
    <property type="term" value="P:cyclic nucleotide biosynthetic process"/>
    <property type="evidence" value="ECO:0007669"/>
    <property type="project" value="InterPro"/>
</dbReference>
<dbReference type="GO" id="GO:0005737">
    <property type="term" value="C:cytoplasm"/>
    <property type="evidence" value="ECO:0007669"/>
    <property type="project" value="TreeGrafter"/>
</dbReference>
<reference evidence="7 8" key="1">
    <citation type="submission" date="2020-04" db="EMBL/GenBank/DDBJ databases">
        <title>Draft genome of Pyxidicoccus fallax type strain.</title>
        <authorList>
            <person name="Whitworth D.E."/>
        </authorList>
    </citation>
    <scope>NUCLEOTIDE SEQUENCE [LARGE SCALE GENOMIC DNA]</scope>
    <source>
        <strain evidence="7 8">DSM 14698</strain>
    </source>
</reference>
<dbReference type="PANTHER" id="PTHR16305">
    <property type="entry name" value="TESTICULAR SOLUBLE ADENYLYL CYCLASE"/>
    <property type="match status" value="1"/>
</dbReference>
<dbReference type="SUPFAM" id="SSF55073">
    <property type="entry name" value="Nucleotide cyclase"/>
    <property type="match status" value="1"/>
</dbReference>
<dbReference type="RefSeq" id="WP_169352087.1">
    <property type="nucleotide sequence ID" value="NZ_JABBJJ010000504.1"/>
</dbReference>
<proteinExistence type="predicted"/>
<dbReference type="SUPFAM" id="SSF56112">
    <property type="entry name" value="Protein kinase-like (PK-like)"/>
    <property type="match status" value="1"/>
</dbReference>
<protein>
    <submittedName>
        <fullName evidence="7">Protein kinase</fullName>
    </submittedName>
</protein>
<dbReference type="CDD" id="cd07302">
    <property type="entry name" value="CHD"/>
    <property type="match status" value="1"/>
</dbReference>
<evidence type="ECO:0000313" key="7">
    <source>
        <dbReference type="EMBL" id="NMO22972.1"/>
    </source>
</evidence>
<evidence type="ECO:0000256" key="1">
    <source>
        <dbReference type="ARBA" id="ARBA00004167"/>
    </source>
</evidence>
<comment type="caution">
    <text evidence="7">The sequence shown here is derived from an EMBL/GenBank/DDBJ whole genome shotgun (WGS) entry which is preliminary data.</text>
</comment>
<dbReference type="InterPro" id="IPR017441">
    <property type="entry name" value="Protein_kinase_ATP_BS"/>
</dbReference>
<dbReference type="PROSITE" id="PS00107">
    <property type="entry name" value="PROTEIN_KINASE_ATP"/>
    <property type="match status" value="1"/>
</dbReference>
<dbReference type="Gene3D" id="1.10.510.10">
    <property type="entry name" value="Transferase(Phosphotransferase) domain 1"/>
    <property type="match status" value="1"/>
</dbReference>
<dbReference type="EMBL" id="JABBJJ010000504">
    <property type="protein sequence ID" value="NMO22972.1"/>
    <property type="molecule type" value="Genomic_DNA"/>
</dbReference>
<feature type="region of interest" description="Disordered" evidence="5">
    <location>
        <begin position="1"/>
        <end position="26"/>
    </location>
</feature>
<dbReference type="InterPro" id="IPR019734">
    <property type="entry name" value="TPR_rpt"/>
</dbReference>
<feature type="domain" description="Protein kinase" evidence="6">
    <location>
        <begin position="55"/>
        <end position="315"/>
    </location>
</feature>
<dbReference type="GO" id="GO:0035556">
    <property type="term" value="P:intracellular signal transduction"/>
    <property type="evidence" value="ECO:0007669"/>
    <property type="project" value="InterPro"/>
</dbReference>
<dbReference type="InterPro" id="IPR011990">
    <property type="entry name" value="TPR-like_helical_dom_sf"/>
</dbReference>
<evidence type="ECO:0000256" key="2">
    <source>
        <dbReference type="ARBA" id="ARBA00022741"/>
    </source>
</evidence>
<gene>
    <name evidence="7" type="ORF">HG543_50160</name>
</gene>
<dbReference type="SUPFAM" id="SSF48452">
    <property type="entry name" value="TPR-like"/>
    <property type="match status" value="2"/>
</dbReference>
<dbReference type="SMART" id="SM00220">
    <property type="entry name" value="S_TKc"/>
    <property type="match status" value="1"/>
</dbReference>
<dbReference type="InterPro" id="IPR001054">
    <property type="entry name" value="A/G_cyclase"/>
</dbReference>
<dbReference type="SMART" id="SM00028">
    <property type="entry name" value="TPR"/>
    <property type="match status" value="4"/>
</dbReference>
<dbReference type="InterPro" id="IPR041664">
    <property type="entry name" value="AAA_16"/>
</dbReference>
<dbReference type="Pfam" id="PF00069">
    <property type="entry name" value="Pkinase"/>
    <property type="match status" value="1"/>
</dbReference>
<dbReference type="SUPFAM" id="SSF52540">
    <property type="entry name" value="P-loop containing nucleoside triphosphate hydrolases"/>
    <property type="match status" value="1"/>
</dbReference>
<dbReference type="InterPro" id="IPR000719">
    <property type="entry name" value="Prot_kinase_dom"/>
</dbReference>
<dbReference type="CDD" id="cd14014">
    <property type="entry name" value="STKc_PknB_like"/>
    <property type="match status" value="1"/>
</dbReference>
<dbReference type="InterPro" id="IPR029787">
    <property type="entry name" value="Nucleotide_cyclase"/>
</dbReference>
<dbReference type="GO" id="GO:0004672">
    <property type="term" value="F:protein kinase activity"/>
    <property type="evidence" value="ECO:0007669"/>
    <property type="project" value="InterPro"/>
</dbReference>
<sequence length="1383" mass="153747">MGSKSSQGGEPSWPSMGDGGSDYGDSLLQAVLDTQPEVRLPVPGEWLGGKDGRRFQIRAHLGRGGTGEVFQAWDEELQRVVALKFLPPHAGLTELALDEARAIARLDHENIVRLFDVSEWVSGPGEPSIPFLVMECLEGESLARILERGRPGLRRALEIFDDILAGLAHAHERSIIHRDLKPNNVYIVPKGTAKLLDFGLAHLVVRETSSFPRLPTAGTPPYMAPEQWRGAAQDERTDLWAAGVVLYEMLTGTLPYPGAHTQELAARVTSDEPVPSVRELRPELPRAVESLLATALAKDPVRRFQTAQELRDELRGLRTRLGPTDEPAAVQPPRAAPLPRQVTLVSCRLRGLGTLDPPLDPEDVGEVLLAFRQGSAELVRQYGGAMPADVGSEMLACFGCHQVREGDAERAVLAGLSLVRELPQRLRRTFPYLPASLAVSVGIQTDKVTLREGPPDAQEGSFNLHGEAPGLTAWLARQAGPGEVVIGETTRRMVHGGFETEALGTRDFDGLVGRVPLALHRVLRETEALTRFERMHAVSGLTSLVGRERELARLLELWEQARDGRGASILIRGEAGLGKSRLIQELLARVPPGAATRRHVQCWPRFNARGHSLVIELLRGAVPIHAGGSPQEQRRELEAELTGRGLSVEQAQLLGVLAGLPLPEGSPLRLVSPERSKERALEALRTLVLNMTAARPVLLTVEDLHWATSLHLEFLGSLLGHLEEARLLIVLSARPEFRSPWPHYPWVHALKLERLPAEQSSDLVKNVARGRGMEAELLQQLVRTTDGIPLFIEEMTRLVLERAPVRDLSPDALPHSIPATLHELLQARLDTLPSRQKSLAQLCSVVGRGFTKPLLSALVDQDRVTLQRDLPGLVDAGLLQPHREMGLDGYEFRHALIQEAAYQSLSRGRRRDYHLRIARALPEHAPETVRARPEVLAHHYTEAGLIEPAIRYWAQAGRQASLQSANQEAVGYLSRALKLLRGLPDAHQRLREELEILVALGLPLIQLQGYRSPEVERNFARVHDLFYPLGEVLPQLELAYWGIFSFYFVRAEYARARELSDWLLTLGHRQGNVDLLAQGYRMMATVSYSQGRPRESLEDFERAIACSQFDLEKHRELTMRHWNNPLSSAQAHASIVYSLVGQPRLARQRAREALELAEQIGHPHSTAYALTYLAVGAQMRREADSALEWASRANAISTEHGYWLWKSWSNLIRIWARAQLEPSQALLEDLERSLDEWQERGVRAGMPPHSAILAELHLKLGQVEPGLEAARWGLQWAEKTGERNLEPELHRLMGELLRMAGRPDEAKASFFRALAVARWQGSGLFELRAAVGLTRLLLDLGVSIPARRLLTKRLARLDPYGDSPDFVEARALLEHEAALERSP</sequence>
<keyword evidence="2 4" id="KW-0547">Nucleotide-binding</keyword>
<dbReference type="PANTHER" id="PTHR16305:SF28">
    <property type="entry name" value="GUANYLATE CYCLASE DOMAIN-CONTAINING PROTEIN"/>
    <property type="match status" value="1"/>
</dbReference>
<organism evidence="7 8">
    <name type="scientific">Pyxidicoccus fallax</name>
    <dbReference type="NCBI Taxonomy" id="394095"/>
    <lineage>
        <taxon>Bacteria</taxon>
        <taxon>Pseudomonadati</taxon>
        <taxon>Myxococcota</taxon>
        <taxon>Myxococcia</taxon>
        <taxon>Myxococcales</taxon>
        <taxon>Cystobacterineae</taxon>
        <taxon>Myxococcaceae</taxon>
        <taxon>Pyxidicoccus</taxon>
    </lineage>
</organism>
<feature type="binding site" evidence="4">
    <location>
        <position position="84"/>
    </location>
    <ligand>
        <name>ATP</name>
        <dbReference type="ChEBI" id="CHEBI:30616"/>
    </ligand>
</feature>
<dbReference type="GO" id="GO:0005524">
    <property type="term" value="F:ATP binding"/>
    <property type="evidence" value="ECO:0007669"/>
    <property type="project" value="UniProtKB-UniRule"/>
</dbReference>
<dbReference type="InterPro" id="IPR011009">
    <property type="entry name" value="Kinase-like_dom_sf"/>
</dbReference>
<evidence type="ECO:0000256" key="5">
    <source>
        <dbReference type="SAM" id="MobiDB-lite"/>
    </source>
</evidence>
<evidence type="ECO:0000256" key="4">
    <source>
        <dbReference type="PROSITE-ProRule" id="PRU10141"/>
    </source>
</evidence>
<dbReference type="GO" id="GO:0004016">
    <property type="term" value="F:adenylate cyclase activity"/>
    <property type="evidence" value="ECO:0007669"/>
    <property type="project" value="UniProtKB-ARBA"/>
</dbReference>
<evidence type="ECO:0000259" key="6">
    <source>
        <dbReference type="PROSITE" id="PS50011"/>
    </source>
</evidence>
<keyword evidence="7" id="KW-0418">Kinase</keyword>
<evidence type="ECO:0000256" key="3">
    <source>
        <dbReference type="ARBA" id="ARBA00022840"/>
    </source>
</evidence>
<dbReference type="GO" id="GO:0016020">
    <property type="term" value="C:membrane"/>
    <property type="evidence" value="ECO:0007669"/>
    <property type="project" value="UniProtKB-SubCell"/>
</dbReference>
<dbReference type="PROSITE" id="PS00108">
    <property type="entry name" value="PROTEIN_KINASE_ST"/>
    <property type="match status" value="1"/>
</dbReference>
<dbReference type="InterPro" id="IPR008271">
    <property type="entry name" value="Ser/Thr_kinase_AS"/>
</dbReference>
<dbReference type="Gene3D" id="3.30.200.20">
    <property type="entry name" value="Phosphorylase Kinase, domain 1"/>
    <property type="match status" value="1"/>
</dbReference>
<comment type="subcellular location">
    <subcellularLocation>
        <location evidence="1">Membrane</location>
        <topology evidence="1">Single-pass membrane protein</topology>
    </subcellularLocation>
</comment>
<accession>A0A848LZL4</accession>